<dbReference type="Proteomes" id="UP000193920">
    <property type="component" value="Unassembled WGS sequence"/>
</dbReference>
<proteinExistence type="predicted"/>
<reference evidence="1 2" key="1">
    <citation type="submission" date="2016-08" db="EMBL/GenBank/DDBJ databases">
        <title>A Parts List for Fungal Cellulosomes Revealed by Comparative Genomics.</title>
        <authorList>
            <consortium name="DOE Joint Genome Institute"/>
            <person name="Haitjema C.H."/>
            <person name="Gilmore S.P."/>
            <person name="Henske J.K."/>
            <person name="Solomon K.V."/>
            <person name="De Groot R."/>
            <person name="Kuo A."/>
            <person name="Mondo S.J."/>
            <person name="Salamov A.A."/>
            <person name="Labutti K."/>
            <person name="Zhao Z."/>
            <person name="Chiniquy J."/>
            <person name="Barry K."/>
            <person name="Brewer H.M."/>
            <person name="Purvine S.O."/>
            <person name="Wright A.T."/>
            <person name="Boxma B."/>
            <person name="Van Alen T."/>
            <person name="Hackstein J.H."/>
            <person name="Baker S.E."/>
            <person name="Grigoriev I.V."/>
            <person name="O'Malley M.A."/>
        </authorList>
    </citation>
    <scope>NUCLEOTIDE SEQUENCE [LARGE SCALE GENOMIC DNA]</scope>
    <source>
        <strain evidence="1 2">G1</strain>
    </source>
</reference>
<evidence type="ECO:0000313" key="2">
    <source>
        <dbReference type="Proteomes" id="UP000193920"/>
    </source>
</evidence>
<name>A0A1Y2ET33_9FUNG</name>
<sequence>MILLNNKNIDILDLNLFKISYGELSRVNHDRNADNAIISNNKNADKIIINNREYAMRPSIGRIAECEFVIFRGSNGNIIKPDQYTINNSNGKITDSSIIEQKYKV</sequence>
<keyword evidence="2" id="KW-1185">Reference proteome</keyword>
<dbReference type="EMBL" id="MCOG01000031">
    <property type="protein sequence ID" value="ORY74005.1"/>
    <property type="molecule type" value="Genomic_DNA"/>
</dbReference>
<evidence type="ECO:0000313" key="1">
    <source>
        <dbReference type="EMBL" id="ORY74005.1"/>
    </source>
</evidence>
<accession>A0A1Y2ET33</accession>
<comment type="caution">
    <text evidence="1">The sequence shown here is derived from an EMBL/GenBank/DDBJ whole genome shotgun (WGS) entry which is preliminary data.</text>
</comment>
<gene>
    <name evidence="1" type="ORF">LY90DRAFT_502864</name>
</gene>
<protein>
    <submittedName>
        <fullName evidence="1">Uncharacterized protein</fullName>
    </submittedName>
</protein>
<organism evidence="1 2">
    <name type="scientific">Neocallimastix californiae</name>
    <dbReference type="NCBI Taxonomy" id="1754190"/>
    <lineage>
        <taxon>Eukaryota</taxon>
        <taxon>Fungi</taxon>
        <taxon>Fungi incertae sedis</taxon>
        <taxon>Chytridiomycota</taxon>
        <taxon>Chytridiomycota incertae sedis</taxon>
        <taxon>Neocallimastigomycetes</taxon>
        <taxon>Neocallimastigales</taxon>
        <taxon>Neocallimastigaceae</taxon>
        <taxon>Neocallimastix</taxon>
    </lineage>
</organism>
<dbReference type="AlphaFoldDB" id="A0A1Y2ET33"/>